<name>A0A7Y8GX97_9BURK</name>
<evidence type="ECO:0000256" key="3">
    <source>
        <dbReference type="RuleBase" id="RU368077"/>
    </source>
</evidence>
<evidence type="ECO:0000256" key="1">
    <source>
        <dbReference type="ARBA" id="ARBA00008106"/>
    </source>
</evidence>
<evidence type="ECO:0000313" key="5">
    <source>
        <dbReference type="Proteomes" id="UP000545507"/>
    </source>
</evidence>
<dbReference type="Proteomes" id="UP000545507">
    <property type="component" value="Unassembled WGS sequence"/>
</dbReference>
<dbReference type="InterPro" id="IPR023198">
    <property type="entry name" value="PGP-like_dom2"/>
</dbReference>
<dbReference type="CDD" id="cd02588">
    <property type="entry name" value="HAD_L2-DEX"/>
    <property type="match status" value="1"/>
</dbReference>
<evidence type="ECO:0000313" key="4">
    <source>
        <dbReference type="EMBL" id="NWF46565.1"/>
    </source>
</evidence>
<comment type="catalytic activity">
    <reaction evidence="3">
        <text>an (S)-2-haloacid + H2O = a (2R)-2-hydroxycarboxylate + a halide anion + H(+)</text>
        <dbReference type="Rhea" id="RHEA:11192"/>
        <dbReference type="ChEBI" id="CHEBI:15377"/>
        <dbReference type="ChEBI" id="CHEBI:15378"/>
        <dbReference type="ChEBI" id="CHEBI:16042"/>
        <dbReference type="ChEBI" id="CHEBI:58314"/>
        <dbReference type="ChEBI" id="CHEBI:137405"/>
        <dbReference type="EC" id="3.8.1.2"/>
    </reaction>
</comment>
<organism evidence="4 5">
    <name type="scientific">Hydrogenophaga aromaticivorans</name>
    <dbReference type="NCBI Taxonomy" id="2610898"/>
    <lineage>
        <taxon>Bacteria</taxon>
        <taxon>Pseudomonadati</taxon>
        <taxon>Pseudomonadota</taxon>
        <taxon>Betaproteobacteria</taxon>
        <taxon>Burkholderiales</taxon>
        <taxon>Comamonadaceae</taxon>
        <taxon>Hydrogenophaga</taxon>
    </lineage>
</organism>
<dbReference type="SFLD" id="SFLDG01129">
    <property type="entry name" value="C1.5:_HAD__Beta-PGM__Phosphata"/>
    <property type="match status" value="1"/>
</dbReference>
<keyword evidence="2 3" id="KW-0378">Hydrolase</keyword>
<dbReference type="SFLD" id="SFLDS00003">
    <property type="entry name" value="Haloacid_Dehalogenase"/>
    <property type="match status" value="1"/>
</dbReference>
<dbReference type="RefSeq" id="WP_177136468.1">
    <property type="nucleotide sequence ID" value="NZ_VYGV01000013.1"/>
</dbReference>
<dbReference type="Pfam" id="PF00702">
    <property type="entry name" value="Hydrolase"/>
    <property type="match status" value="1"/>
</dbReference>
<proteinExistence type="inferred from homology"/>
<dbReference type="Gene3D" id="1.10.150.240">
    <property type="entry name" value="Putative phosphatase, domain 2"/>
    <property type="match status" value="1"/>
</dbReference>
<reference evidence="4 5" key="1">
    <citation type="submission" date="2019-09" db="EMBL/GenBank/DDBJ databases">
        <title>Hydrogenophaga aromatica sp. nov., isolated from a para-xylene-degrading enrichment culture.</title>
        <authorList>
            <person name="Tancsics A."/>
            <person name="Banerjee S."/>
        </authorList>
    </citation>
    <scope>NUCLEOTIDE SEQUENCE [LARGE SCALE GENOMIC DNA]</scope>
    <source>
        <strain evidence="4 5">D2P1</strain>
    </source>
</reference>
<keyword evidence="5" id="KW-1185">Reference proteome</keyword>
<dbReference type="NCBIfam" id="TIGR01428">
    <property type="entry name" value="HAD_type_II"/>
    <property type="match status" value="1"/>
</dbReference>
<evidence type="ECO:0000256" key="2">
    <source>
        <dbReference type="ARBA" id="ARBA00022801"/>
    </source>
</evidence>
<dbReference type="PRINTS" id="PR00413">
    <property type="entry name" value="HADHALOGNASE"/>
</dbReference>
<dbReference type="AlphaFoldDB" id="A0A7Y8GX97"/>
<dbReference type="InterPro" id="IPR036412">
    <property type="entry name" value="HAD-like_sf"/>
</dbReference>
<protein>
    <recommendedName>
        <fullName evidence="3">(S)-2-haloacid dehalogenase</fullName>
        <ecNumber evidence="3">3.8.1.2</ecNumber>
    </recommendedName>
    <alternativeName>
        <fullName evidence="3">2-haloalkanoic acid dehalogenase</fullName>
    </alternativeName>
    <alternativeName>
        <fullName evidence="3">Halocarboxylic acid halidohydrolase</fullName>
    </alternativeName>
    <alternativeName>
        <fullName evidence="3">L-2-haloacid dehalogenase</fullName>
    </alternativeName>
</protein>
<comment type="similarity">
    <text evidence="1 3">Belongs to the HAD-like hydrolase superfamily. S-2-haloalkanoic acid dehalogenase family.</text>
</comment>
<dbReference type="SFLD" id="SFLDF00045">
    <property type="entry name" value="2-haloacid_dehalogenase"/>
    <property type="match status" value="1"/>
</dbReference>
<dbReference type="InterPro" id="IPR023214">
    <property type="entry name" value="HAD_sf"/>
</dbReference>
<dbReference type="NCBIfam" id="TIGR01493">
    <property type="entry name" value="HAD-SF-IA-v2"/>
    <property type="match status" value="1"/>
</dbReference>
<dbReference type="SFLD" id="SFLDG01135">
    <property type="entry name" value="C1.5.6:_HAD__Beta-PGM__Phospha"/>
    <property type="match status" value="1"/>
</dbReference>
<dbReference type="GO" id="GO:0018784">
    <property type="term" value="F:(S)-2-haloacid dehalogenase activity"/>
    <property type="evidence" value="ECO:0007669"/>
    <property type="project" value="UniProtKB-UniRule"/>
</dbReference>
<gene>
    <name evidence="4" type="ORF">F3K02_15090</name>
</gene>
<sequence length="233" mass="25732">MPIQAVVFDAYGTLFDVYSIGALAERLYPGQGSAISTLWRDKQIEYTRLISLSDPDGEHGSRHYRPFWDLTRQALRYALQRLGLPLSDAHEEALMAQYAQLTAFPENHGVLQTLRGRGMTTAILSNGNPEMLASAVQSAGMADLLDHVISVDGVRQFKTMPVAYGEVARHIVAEKSDVLFVSSNAWDVLGATWFGFTTLWINRQGLPFETIGRRPDHTGSDLRAVLDVLGLVA</sequence>
<dbReference type="EC" id="3.8.1.2" evidence="3"/>
<dbReference type="InterPro" id="IPR006439">
    <property type="entry name" value="HAD-SF_hydro_IA"/>
</dbReference>
<comment type="caution">
    <text evidence="4">The sequence shown here is derived from an EMBL/GenBank/DDBJ whole genome shotgun (WGS) entry which is preliminary data.</text>
</comment>
<dbReference type="SUPFAM" id="SSF56784">
    <property type="entry name" value="HAD-like"/>
    <property type="match status" value="1"/>
</dbReference>
<dbReference type="Gene3D" id="3.40.50.1000">
    <property type="entry name" value="HAD superfamily/HAD-like"/>
    <property type="match status" value="1"/>
</dbReference>
<dbReference type="PANTHER" id="PTHR43316">
    <property type="entry name" value="HYDROLASE, HALOACID DELAHOGENASE-RELATED"/>
    <property type="match status" value="1"/>
</dbReference>
<accession>A0A7Y8GX97</accession>
<dbReference type="InterPro" id="IPR051540">
    <property type="entry name" value="S-2-haloacid_dehalogenase"/>
</dbReference>
<comment type="function">
    <text evidence="3">Catalyzes the hydrolytic dehalogenation of small (S)-2-haloalkanoic acids to yield the corresponding (R)-2-hydroxyalkanoic acids.</text>
</comment>
<dbReference type="PANTHER" id="PTHR43316:SF3">
    <property type="entry name" value="HALOACID DEHALOGENASE, TYPE II (AFU_ORTHOLOGUE AFUA_2G07750)-RELATED"/>
    <property type="match status" value="1"/>
</dbReference>
<dbReference type="EMBL" id="VYGV01000013">
    <property type="protein sequence ID" value="NWF46565.1"/>
    <property type="molecule type" value="Genomic_DNA"/>
</dbReference>
<dbReference type="InterPro" id="IPR006328">
    <property type="entry name" value="2-HAD"/>
</dbReference>